<feature type="region of interest" description="Disordered" evidence="1">
    <location>
        <begin position="28"/>
        <end position="47"/>
    </location>
</feature>
<comment type="caution">
    <text evidence="2">The sequence shown here is derived from an EMBL/GenBank/DDBJ whole genome shotgun (WGS) entry which is preliminary data.</text>
</comment>
<dbReference type="Proteomes" id="UP000729402">
    <property type="component" value="Unassembled WGS sequence"/>
</dbReference>
<keyword evidence="3" id="KW-1185">Reference proteome</keyword>
<gene>
    <name evidence="2" type="ORF">GUJ93_ZPchr0002g24154</name>
</gene>
<evidence type="ECO:0000313" key="3">
    <source>
        <dbReference type="Proteomes" id="UP000729402"/>
    </source>
</evidence>
<name>A0A8J5S4F6_ZIZPA</name>
<evidence type="ECO:0000256" key="1">
    <source>
        <dbReference type="SAM" id="MobiDB-lite"/>
    </source>
</evidence>
<reference evidence="2" key="1">
    <citation type="journal article" date="2021" name="bioRxiv">
        <title>Whole Genome Assembly and Annotation of Northern Wild Rice, Zizania palustris L., Supports a Whole Genome Duplication in the Zizania Genus.</title>
        <authorList>
            <person name="Haas M."/>
            <person name="Kono T."/>
            <person name="Macchietto M."/>
            <person name="Millas R."/>
            <person name="McGilp L."/>
            <person name="Shao M."/>
            <person name="Duquette J."/>
            <person name="Hirsch C.N."/>
            <person name="Kimball J."/>
        </authorList>
    </citation>
    <scope>NUCLEOTIDE SEQUENCE</scope>
    <source>
        <tissue evidence="2">Fresh leaf tissue</tissue>
    </source>
</reference>
<organism evidence="2 3">
    <name type="scientific">Zizania palustris</name>
    <name type="common">Northern wild rice</name>
    <dbReference type="NCBI Taxonomy" id="103762"/>
    <lineage>
        <taxon>Eukaryota</taxon>
        <taxon>Viridiplantae</taxon>
        <taxon>Streptophyta</taxon>
        <taxon>Embryophyta</taxon>
        <taxon>Tracheophyta</taxon>
        <taxon>Spermatophyta</taxon>
        <taxon>Magnoliopsida</taxon>
        <taxon>Liliopsida</taxon>
        <taxon>Poales</taxon>
        <taxon>Poaceae</taxon>
        <taxon>BOP clade</taxon>
        <taxon>Oryzoideae</taxon>
        <taxon>Oryzeae</taxon>
        <taxon>Zizaniinae</taxon>
        <taxon>Zizania</taxon>
    </lineage>
</organism>
<dbReference type="AlphaFoldDB" id="A0A8J5S4F6"/>
<proteinExistence type="predicted"/>
<sequence length="128" mass="13866">MQVFTKFDTGGAAWCPYGADNGALSHRHDPTSLWHGQQSSPASCDADDGASSQWCGWQNGQVSLRCGRRSTVPAAWTTEWPGVPAMRTAEQQPGRSLLCDSKRGSAKWCPDGDDDLEILCNAIYGKMC</sequence>
<reference evidence="2" key="2">
    <citation type="submission" date="2021-02" db="EMBL/GenBank/DDBJ databases">
        <authorList>
            <person name="Kimball J.A."/>
            <person name="Haas M.W."/>
            <person name="Macchietto M."/>
            <person name="Kono T."/>
            <person name="Duquette J."/>
            <person name="Shao M."/>
        </authorList>
    </citation>
    <scope>NUCLEOTIDE SEQUENCE</scope>
    <source>
        <tissue evidence="2">Fresh leaf tissue</tissue>
    </source>
</reference>
<evidence type="ECO:0000313" key="2">
    <source>
        <dbReference type="EMBL" id="KAG8060387.1"/>
    </source>
</evidence>
<dbReference type="EMBL" id="JAAALK010000287">
    <property type="protein sequence ID" value="KAG8060387.1"/>
    <property type="molecule type" value="Genomic_DNA"/>
</dbReference>
<accession>A0A8J5S4F6</accession>
<protein>
    <submittedName>
        <fullName evidence="2">Uncharacterized protein</fullName>
    </submittedName>
</protein>